<feature type="compositionally biased region" description="Basic and acidic residues" evidence="5">
    <location>
        <begin position="38"/>
        <end position="49"/>
    </location>
</feature>
<dbReference type="AlphaFoldDB" id="A0A8H3IEB4"/>
<feature type="compositionally biased region" description="Polar residues" evidence="5">
    <location>
        <begin position="127"/>
        <end position="136"/>
    </location>
</feature>
<dbReference type="Pfam" id="PF00172">
    <property type="entry name" value="Zn_clus"/>
    <property type="match status" value="1"/>
</dbReference>
<feature type="compositionally biased region" description="Pro residues" evidence="5">
    <location>
        <begin position="27"/>
        <end position="36"/>
    </location>
</feature>
<dbReference type="GO" id="GO:0003677">
    <property type="term" value="F:DNA binding"/>
    <property type="evidence" value="ECO:0007669"/>
    <property type="project" value="UniProtKB-KW"/>
</dbReference>
<dbReference type="PANTHER" id="PTHR31069:SF32">
    <property type="entry name" value="ARGININE METABOLISM REGULATION PROTEIN II"/>
    <property type="match status" value="1"/>
</dbReference>
<dbReference type="SMART" id="SM00066">
    <property type="entry name" value="GAL4"/>
    <property type="match status" value="1"/>
</dbReference>
<dbReference type="Proteomes" id="UP000664534">
    <property type="component" value="Unassembled WGS sequence"/>
</dbReference>
<dbReference type="PROSITE" id="PS00463">
    <property type="entry name" value="ZN2_CY6_FUNGAL_1"/>
    <property type="match status" value="1"/>
</dbReference>
<reference evidence="7" key="1">
    <citation type="submission" date="2021-03" db="EMBL/GenBank/DDBJ databases">
        <authorList>
            <person name="Tagirdzhanova G."/>
        </authorList>
    </citation>
    <scope>NUCLEOTIDE SEQUENCE</scope>
</reference>
<dbReference type="SUPFAM" id="SSF57701">
    <property type="entry name" value="Zn2/Cys6 DNA-binding domain"/>
    <property type="match status" value="1"/>
</dbReference>
<dbReference type="PROSITE" id="PS50048">
    <property type="entry name" value="ZN2_CY6_FUNGAL_2"/>
    <property type="match status" value="1"/>
</dbReference>
<feature type="region of interest" description="Disordered" evidence="5">
    <location>
        <begin position="257"/>
        <end position="285"/>
    </location>
</feature>
<protein>
    <recommendedName>
        <fullName evidence="6">Zn(2)-C6 fungal-type domain-containing protein</fullName>
    </recommendedName>
</protein>
<proteinExistence type="predicted"/>
<comment type="caution">
    <text evidence="7">The sequence shown here is derived from an EMBL/GenBank/DDBJ whole genome shotgun (WGS) entry which is preliminary data.</text>
</comment>
<dbReference type="GO" id="GO:0000981">
    <property type="term" value="F:DNA-binding transcription factor activity, RNA polymerase II-specific"/>
    <property type="evidence" value="ECO:0007669"/>
    <property type="project" value="InterPro"/>
</dbReference>
<dbReference type="CDD" id="cd00067">
    <property type="entry name" value="GAL4"/>
    <property type="match status" value="1"/>
</dbReference>
<accession>A0A8H3IEB4</accession>
<dbReference type="InterPro" id="IPR036864">
    <property type="entry name" value="Zn2-C6_fun-type_DNA-bd_sf"/>
</dbReference>
<evidence type="ECO:0000256" key="5">
    <source>
        <dbReference type="SAM" id="MobiDB-lite"/>
    </source>
</evidence>
<feature type="region of interest" description="Disordered" evidence="5">
    <location>
        <begin position="1"/>
        <end position="83"/>
    </location>
</feature>
<keyword evidence="2" id="KW-0238">DNA-binding</keyword>
<keyword evidence="4" id="KW-0539">Nucleus</keyword>
<keyword evidence="1" id="KW-0805">Transcription regulation</keyword>
<dbReference type="InterPro" id="IPR050675">
    <property type="entry name" value="OAF3"/>
</dbReference>
<keyword evidence="3" id="KW-0804">Transcription</keyword>
<evidence type="ECO:0000313" key="7">
    <source>
        <dbReference type="EMBL" id="CAF9924907.1"/>
    </source>
</evidence>
<feature type="region of interest" description="Disordered" evidence="5">
    <location>
        <begin position="125"/>
        <end position="194"/>
    </location>
</feature>
<evidence type="ECO:0000256" key="2">
    <source>
        <dbReference type="ARBA" id="ARBA00023125"/>
    </source>
</evidence>
<sequence length="308" mass="33421">MDPAYESRFPFQPLVDATTLNTSAPLPGLPIDPQHPPDSQERKRADVLHWETGATGSIREPTQGGRQSSASTEGKGVFGHHSSLRPLLPKLVDNSDAAYPLAPSPLSLQNPQHFAQIGARTDLGVATGSTGPTGLAQNGADHVGQESAATRRRGVRSQGHQDGAEGSTHPNPKIHIGRVQKPEKRRPRGPRTPVACENCRISRLKCTGEVPSCETCVRRGMQCGRYHTSRTVRREGQMATARENIHNFSVDANLQFSDQNGTSRQGPADRNGAQYQPVDEGLQQTIDTTEVSAFTSEVRDYPEESPLQ</sequence>
<evidence type="ECO:0000256" key="4">
    <source>
        <dbReference type="ARBA" id="ARBA00023242"/>
    </source>
</evidence>
<feature type="domain" description="Zn(2)-C6 fungal-type" evidence="6">
    <location>
        <begin position="195"/>
        <end position="223"/>
    </location>
</feature>
<dbReference type="OrthoDB" id="10261408at2759"/>
<dbReference type="PANTHER" id="PTHR31069">
    <property type="entry name" value="OLEATE-ACTIVATED TRANSCRIPTION FACTOR 1-RELATED"/>
    <property type="match status" value="1"/>
</dbReference>
<evidence type="ECO:0000259" key="6">
    <source>
        <dbReference type="PROSITE" id="PS50048"/>
    </source>
</evidence>
<dbReference type="InterPro" id="IPR001138">
    <property type="entry name" value="Zn2Cys6_DnaBD"/>
</dbReference>
<evidence type="ECO:0000313" key="8">
    <source>
        <dbReference type="Proteomes" id="UP000664534"/>
    </source>
</evidence>
<dbReference type="GO" id="GO:0008270">
    <property type="term" value="F:zinc ion binding"/>
    <property type="evidence" value="ECO:0007669"/>
    <property type="project" value="InterPro"/>
</dbReference>
<organism evidence="7 8">
    <name type="scientific">Imshaugia aleurites</name>
    <dbReference type="NCBI Taxonomy" id="172621"/>
    <lineage>
        <taxon>Eukaryota</taxon>
        <taxon>Fungi</taxon>
        <taxon>Dikarya</taxon>
        <taxon>Ascomycota</taxon>
        <taxon>Pezizomycotina</taxon>
        <taxon>Lecanoromycetes</taxon>
        <taxon>OSLEUM clade</taxon>
        <taxon>Lecanoromycetidae</taxon>
        <taxon>Lecanorales</taxon>
        <taxon>Lecanorineae</taxon>
        <taxon>Parmeliaceae</taxon>
        <taxon>Imshaugia</taxon>
    </lineage>
</organism>
<feature type="compositionally biased region" description="Basic residues" evidence="5">
    <location>
        <begin position="175"/>
        <end position="189"/>
    </location>
</feature>
<dbReference type="EMBL" id="CAJPDT010000038">
    <property type="protein sequence ID" value="CAF9924907.1"/>
    <property type="molecule type" value="Genomic_DNA"/>
</dbReference>
<gene>
    <name evidence="7" type="ORF">IMSHALPRED_006324</name>
</gene>
<name>A0A8H3IEB4_9LECA</name>
<evidence type="ECO:0000256" key="1">
    <source>
        <dbReference type="ARBA" id="ARBA00023015"/>
    </source>
</evidence>
<keyword evidence="8" id="KW-1185">Reference proteome</keyword>
<evidence type="ECO:0000256" key="3">
    <source>
        <dbReference type="ARBA" id="ARBA00023163"/>
    </source>
</evidence>
<dbReference type="Gene3D" id="4.10.240.10">
    <property type="entry name" value="Zn(2)-C6 fungal-type DNA-binding domain"/>
    <property type="match status" value="1"/>
</dbReference>